<organism evidence="3 4">
    <name type="scientific">Rhodotorula diobovata</name>
    <dbReference type="NCBI Taxonomy" id="5288"/>
    <lineage>
        <taxon>Eukaryota</taxon>
        <taxon>Fungi</taxon>
        <taxon>Dikarya</taxon>
        <taxon>Basidiomycota</taxon>
        <taxon>Pucciniomycotina</taxon>
        <taxon>Microbotryomycetes</taxon>
        <taxon>Sporidiobolales</taxon>
        <taxon>Sporidiobolaceae</taxon>
        <taxon>Rhodotorula</taxon>
    </lineage>
</organism>
<keyword evidence="4" id="KW-1185">Reference proteome</keyword>
<reference evidence="3 4" key="1">
    <citation type="submission" date="2019-03" db="EMBL/GenBank/DDBJ databases">
        <title>Rhodosporidium diobovatum UCD-FST 08-225 genome sequencing, assembly, and annotation.</title>
        <authorList>
            <person name="Fakankun I.U."/>
            <person name="Fristensky B."/>
            <person name="Levin D.B."/>
        </authorList>
    </citation>
    <scope>NUCLEOTIDE SEQUENCE [LARGE SCALE GENOMIC DNA]</scope>
    <source>
        <strain evidence="3 4">UCD-FST 08-225</strain>
    </source>
</reference>
<dbReference type="AlphaFoldDB" id="A0A5C5FKT6"/>
<name>A0A5C5FKT6_9BASI</name>
<dbReference type="EMBL" id="SOZI01000200">
    <property type="protein sequence ID" value="TNY17463.1"/>
    <property type="molecule type" value="Genomic_DNA"/>
</dbReference>
<comment type="caution">
    <text evidence="3">The sequence shown here is derived from an EMBL/GenBank/DDBJ whole genome shotgun (WGS) entry which is preliminary data.</text>
</comment>
<accession>A0A5C5FKT6</accession>
<feature type="region of interest" description="Disordered" evidence="1">
    <location>
        <begin position="1"/>
        <end position="92"/>
    </location>
</feature>
<feature type="compositionally biased region" description="Low complexity" evidence="1">
    <location>
        <begin position="12"/>
        <end position="29"/>
    </location>
</feature>
<dbReference type="OrthoDB" id="2527735at2759"/>
<feature type="region of interest" description="Disordered" evidence="1">
    <location>
        <begin position="338"/>
        <end position="375"/>
    </location>
</feature>
<evidence type="ECO:0000256" key="2">
    <source>
        <dbReference type="SAM" id="Phobius"/>
    </source>
</evidence>
<keyword evidence="2" id="KW-1133">Transmembrane helix</keyword>
<evidence type="ECO:0000256" key="1">
    <source>
        <dbReference type="SAM" id="MobiDB-lite"/>
    </source>
</evidence>
<dbReference type="STRING" id="5288.A0A5C5FKT6"/>
<keyword evidence="2" id="KW-0812">Transmembrane</keyword>
<evidence type="ECO:0000313" key="3">
    <source>
        <dbReference type="EMBL" id="TNY17463.1"/>
    </source>
</evidence>
<sequence>MDDGALYDPAPSTRSRGRASSFSASSARSPGNFASSTRSRRQSVSSLPAYDAAAFKAPGGGNLSDDNAPLVDLGSGSSGLGEPARQDPLDEAADKKLWRDGRQSKQQMEAEDGAQHSTADFESFLAQLYDLTHAIDALENDIDEIVSLRNMLVRLDPKVDVGQVSLRADLDSLAALTTKTGKGIVALETWLNSLQKWGRQVRELVKAGQVGETLKEVGEIKYHLASARLDFEDACERIREGAFREKERRQRTRIWMARHIRAREPGIEDTDVKGLLKAAELGSADGVAQSHVTSYAGLFALQNPFTELQELTGAKNALPDSLDRDIVDEVTGKSAARRARRVISLNAPSTKGSSSKRGSSRKSSKKATGPRTAGAASTAVWGSRFGFLAGTRSRAGSDDPFDCKLDAIEQEQFATEKDLEYGFARQQQQARIARRKKLVIALLLVIIAALILFVVLATMRIPDQQVSWTSLDLPSPPVVAPFPSPSTTASPATVDQHTTDAASALESHASSIASSLSSAGASLGLVVSSAVAAATSVTSVTSVTTQTSSLVTAAQAAQLTGHLTTQTPSTTVWWTPASA</sequence>
<keyword evidence="2" id="KW-0472">Membrane</keyword>
<proteinExistence type="predicted"/>
<feature type="transmembrane region" description="Helical" evidence="2">
    <location>
        <begin position="438"/>
        <end position="459"/>
    </location>
</feature>
<gene>
    <name evidence="3" type="ORF">DMC30DRAFT_449708</name>
</gene>
<evidence type="ECO:0000313" key="4">
    <source>
        <dbReference type="Proteomes" id="UP000311382"/>
    </source>
</evidence>
<protein>
    <submittedName>
        <fullName evidence="3">Uncharacterized protein</fullName>
    </submittedName>
</protein>
<dbReference type="Proteomes" id="UP000311382">
    <property type="component" value="Unassembled WGS sequence"/>
</dbReference>